<dbReference type="PROSITE" id="PS50011">
    <property type="entry name" value="PROTEIN_KINASE_DOM"/>
    <property type="match status" value="1"/>
</dbReference>
<keyword evidence="5" id="KW-0819">tRNA processing</keyword>
<dbReference type="InterPro" id="IPR011009">
    <property type="entry name" value="Kinase-like_dom_sf"/>
</dbReference>
<dbReference type="GO" id="GO:0000408">
    <property type="term" value="C:EKC/KEOPS complex"/>
    <property type="evidence" value="ECO:0007669"/>
    <property type="project" value="UniProtKB-ARBA"/>
</dbReference>
<evidence type="ECO:0000313" key="14">
    <source>
        <dbReference type="Proteomes" id="UP000244066"/>
    </source>
</evidence>
<evidence type="ECO:0000256" key="10">
    <source>
        <dbReference type="ARBA" id="ARBA00048679"/>
    </source>
</evidence>
<dbReference type="EC" id="2.7.11.1" evidence="2"/>
<sequence>MWRLDGLGEGPTLSLGEPRAMIRLGAEAAIYALSWNGMELVAKKRVPKPYRHPLLDKEIRMQRTASEARIISEAKKHGVACPAIILVDLEEATIYMQRIQGTEARDLIGNVSGEALSLLARRLGTIAAMLHGGGIAHGDLTLSNVIVDEQMNPYLVDFGLATFTRDVEEFAVDVHLLDRSIQSTHYELREDFMRYFFEGYGAVLDDFLQKVLEKVKEIESRGRYVERGMRRR</sequence>
<comment type="caution">
    <text evidence="13">The sequence shown here is derived from an EMBL/GenBank/DDBJ whole genome shotgun (WGS) entry which is preliminary data.</text>
</comment>
<evidence type="ECO:0000259" key="12">
    <source>
        <dbReference type="PROSITE" id="PS50011"/>
    </source>
</evidence>
<dbReference type="AlphaFoldDB" id="A0A2R7Y8F0"/>
<comment type="catalytic activity">
    <reaction evidence="10">
        <text>L-seryl-[protein] + ATP = O-phospho-L-seryl-[protein] + ADP + H(+)</text>
        <dbReference type="Rhea" id="RHEA:17989"/>
        <dbReference type="Rhea" id="RHEA-COMP:9863"/>
        <dbReference type="Rhea" id="RHEA-COMP:11604"/>
        <dbReference type="ChEBI" id="CHEBI:15378"/>
        <dbReference type="ChEBI" id="CHEBI:29999"/>
        <dbReference type="ChEBI" id="CHEBI:30616"/>
        <dbReference type="ChEBI" id="CHEBI:83421"/>
        <dbReference type="ChEBI" id="CHEBI:456216"/>
        <dbReference type="EC" id="2.7.11.1"/>
    </reaction>
</comment>
<feature type="domain" description="Protein kinase" evidence="12">
    <location>
        <begin position="1"/>
        <end position="232"/>
    </location>
</feature>
<dbReference type="FunFam" id="3.30.200.20:FF:000201">
    <property type="entry name" value="TP53-regulating kinase isoform X1"/>
    <property type="match status" value="1"/>
</dbReference>
<gene>
    <name evidence="13" type="ORF">B9J98_02375</name>
</gene>
<proteinExistence type="inferred from homology"/>
<dbReference type="Gene3D" id="3.30.200.20">
    <property type="entry name" value="Phosphorylase Kinase, domain 1"/>
    <property type="match status" value="1"/>
</dbReference>
<keyword evidence="6" id="KW-0547">Nucleotide-binding</keyword>
<dbReference type="EMBL" id="NDWU01000004">
    <property type="protein sequence ID" value="PUA33805.1"/>
    <property type="molecule type" value="Genomic_DNA"/>
</dbReference>
<comment type="catalytic activity">
    <reaction evidence="9">
        <text>L-threonyl-[protein] + ATP = O-phospho-L-threonyl-[protein] + ADP + H(+)</text>
        <dbReference type="Rhea" id="RHEA:46608"/>
        <dbReference type="Rhea" id="RHEA-COMP:11060"/>
        <dbReference type="Rhea" id="RHEA-COMP:11605"/>
        <dbReference type="ChEBI" id="CHEBI:15378"/>
        <dbReference type="ChEBI" id="CHEBI:30013"/>
        <dbReference type="ChEBI" id="CHEBI:30616"/>
        <dbReference type="ChEBI" id="CHEBI:61977"/>
        <dbReference type="ChEBI" id="CHEBI:456216"/>
        <dbReference type="EC" id="2.7.11.1"/>
    </reaction>
</comment>
<comment type="subunit">
    <text evidence="11">Component of the KEOPS complex that consists of Kae1, Bud32, Cgi121 and Pcc1; the whole complex dimerizes.</text>
</comment>
<reference evidence="13 14" key="1">
    <citation type="submission" date="2017-04" db="EMBL/GenBank/DDBJ databases">
        <title>Draft Aigarchaeota genome from a New Zealand hot spring.</title>
        <authorList>
            <person name="Reysenbach A.-L."/>
            <person name="Donaho J.A."/>
            <person name="Gerhart J."/>
            <person name="Kelley J.F."/>
            <person name="Kouba K."/>
            <person name="Podar M."/>
            <person name="Stott M."/>
        </authorList>
    </citation>
    <scope>NUCLEOTIDE SEQUENCE [LARGE SCALE GENOMIC DNA]</scope>
    <source>
        <strain evidence="13">NZ13_MG1</strain>
    </source>
</reference>
<evidence type="ECO:0000256" key="2">
    <source>
        <dbReference type="ARBA" id="ARBA00012513"/>
    </source>
</evidence>
<dbReference type="GO" id="GO:0008033">
    <property type="term" value="P:tRNA processing"/>
    <property type="evidence" value="ECO:0007669"/>
    <property type="project" value="UniProtKB-KW"/>
</dbReference>
<comment type="similarity">
    <text evidence="1">Belongs to the protein kinase superfamily. BUD32 family.</text>
</comment>
<evidence type="ECO:0000256" key="9">
    <source>
        <dbReference type="ARBA" id="ARBA00047899"/>
    </source>
</evidence>
<keyword evidence="7 13" id="KW-0418">Kinase</keyword>
<dbReference type="Proteomes" id="UP000244066">
    <property type="component" value="Unassembled WGS sequence"/>
</dbReference>
<evidence type="ECO:0000313" key="13">
    <source>
        <dbReference type="EMBL" id="PUA33805.1"/>
    </source>
</evidence>
<dbReference type="GO" id="GO:0005524">
    <property type="term" value="F:ATP binding"/>
    <property type="evidence" value="ECO:0007669"/>
    <property type="project" value="UniProtKB-KW"/>
</dbReference>
<evidence type="ECO:0000256" key="11">
    <source>
        <dbReference type="ARBA" id="ARBA00065170"/>
    </source>
</evidence>
<dbReference type="GO" id="GO:0005829">
    <property type="term" value="C:cytosol"/>
    <property type="evidence" value="ECO:0007669"/>
    <property type="project" value="TreeGrafter"/>
</dbReference>
<dbReference type="InterPro" id="IPR000719">
    <property type="entry name" value="Prot_kinase_dom"/>
</dbReference>
<organism evidence="13 14">
    <name type="scientific">Candidatus Terraquivivens tikiterensis</name>
    <dbReference type="NCBI Taxonomy" id="1980982"/>
    <lineage>
        <taxon>Archaea</taxon>
        <taxon>Nitrososphaerota</taxon>
        <taxon>Candidatus Wolframiiraptoraceae</taxon>
        <taxon>Candidatus Terraquivivens</taxon>
    </lineage>
</organism>
<dbReference type="NCBIfam" id="TIGR03724">
    <property type="entry name" value="arch_bud32"/>
    <property type="match status" value="1"/>
</dbReference>
<dbReference type="GO" id="GO:0004674">
    <property type="term" value="F:protein serine/threonine kinase activity"/>
    <property type="evidence" value="ECO:0007669"/>
    <property type="project" value="UniProtKB-KW"/>
</dbReference>
<evidence type="ECO:0000256" key="7">
    <source>
        <dbReference type="ARBA" id="ARBA00022777"/>
    </source>
</evidence>
<keyword evidence="4" id="KW-0808">Transferase</keyword>
<evidence type="ECO:0000256" key="6">
    <source>
        <dbReference type="ARBA" id="ARBA00022741"/>
    </source>
</evidence>
<dbReference type="Gene3D" id="1.10.510.10">
    <property type="entry name" value="Transferase(Phosphotransferase) domain 1"/>
    <property type="match status" value="1"/>
</dbReference>
<keyword evidence="8" id="KW-0067">ATP-binding</keyword>
<evidence type="ECO:0000256" key="4">
    <source>
        <dbReference type="ARBA" id="ARBA00022679"/>
    </source>
</evidence>
<name>A0A2R7Y8F0_9ARCH</name>
<dbReference type="PANTHER" id="PTHR12209">
    <property type="entry name" value="NON-SPECIFIC SERINE/THREONINE PROTEIN KINASE"/>
    <property type="match status" value="1"/>
</dbReference>
<dbReference type="InterPro" id="IPR018934">
    <property type="entry name" value="RIO_dom"/>
</dbReference>
<accession>A0A2R7Y8F0</accession>
<evidence type="ECO:0000256" key="8">
    <source>
        <dbReference type="ARBA" id="ARBA00022840"/>
    </source>
</evidence>
<dbReference type="InterPro" id="IPR022495">
    <property type="entry name" value="Bud32"/>
</dbReference>
<evidence type="ECO:0000256" key="3">
    <source>
        <dbReference type="ARBA" id="ARBA00022527"/>
    </source>
</evidence>
<dbReference type="Pfam" id="PF01163">
    <property type="entry name" value="RIO1"/>
    <property type="match status" value="1"/>
</dbReference>
<dbReference type="PANTHER" id="PTHR12209:SF0">
    <property type="entry name" value="EKC_KEOPS COMPLEX SUBUNIT TP53RK"/>
    <property type="match status" value="1"/>
</dbReference>
<evidence type="ECO:0000256" key="1">
    <source>
        <dbReference type="ARBA" id="ARBA00010630"/>
    </source>
</evidence>
<protein>
    <recommendedName>
        <fullName evidence="2">non-specific serine/threonine protein kinase</fullName>
        <ecNumber evidence="2">2.7.11.1</ecNumber>
    </recommendedName>
</protein>
<dbReference type="SUPFAM" id="SSF56112">
    <property type="entry name" value="Protein kinase-like (PK-like)"/>
    <property type="match status" value="1"/>
</dbReference>
<keyword evidence="3" id="KW-0723">Serine/threonine-protein kinase</keyword>
<evidence type="ECO:0000256" key="5">
    <source>
        <dbReference type="ARBA" id="ARBA00022694"/>
    </source>
</evidence>
<dbReference type="NCBIfam" id="NF011463">
    <property type="entry name" value="PRK14879.1-4"/>
    <property type="match status" value="1"/>
</dbReference>